<evidence type="ECO:0000313" key="8">
    <source>
        <dbReference type="EMBL" id="MCY9594483.1"/>
    </source>
</evidence>
<dbReference type="RefSeq" id="WP_042228514.1">
    <property type="nucleotide sequence ID" value="NZ_CP026520.1"/>
</dbReference>
<organism evidence="9 10">
    <name type="scientific">Paenibacillus chitinolyticus</name>
    <dbReference type="NCBI Taxonomy" id="79263"/>
    <lineage>
        <taxon>Bacteria</taxon>
        <taxon>Bacillati</taxon>
        <taxon>Bacillota</taxon>
        <taxon>Bacilli</taxon>
        <taxon>Bacillales</taxon>
        <taxon>Paenibacillaceae</taxon>
        <taxon>Paenibacillus</taxon>
    </lineage>
</organism>
<dbReference type="KEGG" id="pchi:PC41400_11575"/>
<dbReference type="InterPro" id="IPR000866">
    <property type="entry name" value="AhpC/TSA"/>
</dbReference>
<dbReference type="PROSITE" id="PS51352">
    <property type="entry name" value="THIOREDOXIN_2"/>
    <property type="match status" value="1"/>
</dbReference>
<dbReference type="InterPro" id="IPR050553">
    <property type="entry name" value="Thioredoxin_ResA/DsbE_sf"/>
</dbReference>
<dbReference type="PROSITE" id="PS00194">
    <property type="entry name" value="THIOREDOXIN_1"/>
    <property type="match status" value="1"/>
</dbReference>
<dbReference type="GeneID" id="95375448"/>
<keyword evidence="11" id="KW-1185">Reference proteome</keyword>
<keyword evidence="3" id="KW-0735">Signal-anchor</keyword>
<name>A0A410WVB6_9BACL</name>
<evidence type="ECO:0000256" key="1">
    <source>
        <dbReference type="ARBA" id="ARBA00004196"/>
    </source>
</evidence>
<feature type="domain" description="Thioredoxin" evidence="7">
    <location>
        <begin position="37"/>
        <end position="175"/>
    </location>
</feature>
<dbReference type="InterPro" id="IPR017937">
    <property type="entry name" value="Thioredoxin_CS"/>
</dbReference>
<evidence type="ECO:0000313" key="9">
    <source>
        <dbReference type="EMBL" id="QAV18270.1"/>
    </source>
</evidence>
<keyword evidence="2" id="KW-0201">Cytochrome c-type biogenesis</keyword>
<comment type="subcellular location">
    <subcellularLocation>
        <location evidence="1">Cell envelope</location>
    </subcellularLocation>
</comment>
<dbReference type="Gene3D" id="3.40.30.10">
    <property type="entry name" value="Glutaredoxin"/>
    <property type="match status" value="1"/>
</dbReference>
<dbReference type="AlphaFoldDB" id="A0A410WVB6"/>
<dbReference type="PANTHER" id="PTHR42852">
    <property type="entry name" value="THIOL:DISULFIDE INTERCHANGE PROTEIN DSBE"/>
    <property type="match status" value="1"/>
</dbReference>
<dbReference type="CDD" id="cd02966">
    <property type="entry name" value="TlpA_like_family"/>
    <property type="match status" value="1"/>
</dbReference>
<dbReference type="Pfam" id="PF00578">
    <property type="entry name" value="AhpC-TSA"/>
    <property type="match status" value="1"/>
</dbReference>
<dbReference type="EMBL" id="CP026520">
    <property type="protein sequence ID" value="QAV18270.1"/>
    <property type="molecule type" value="Genomic_DNA"/>
</dbReference>
<evidence type="ECO:0000313" key="11">
    <source>
        <dbReference type="Proteomes" id="UP001527202"/>
    </source>
</evidence>
<dbReference type="Proteomes" id="UP000288943">
    <property type="component" value="Chromosome"/>
</dbReference>
<reference evidence="8 11" key="2">
    <citation type="submission" date="2022-05" db="EMBL/GenBank/DDBJ databases">
        <title>Genome Sequencing of Bee-Associated Microbes.</title>
        <authorList>
            <person name="Dunlap C."/>
        </authorList>
    </citation>
    <scope>NUCLEOTIDE SEQUENCE [LARGE SCALE GENOMIC DNA]</scope>
    <source>
        <strain evidence="8 11">NRRL B-23120</strain>
    </source>
</reference>
<keyword evidence="5" id="KW-0676">Redox-active center</keyword>
<dbReference type="OrthoDB" id="25753at2"/>
<accession>A0A410WVB6</accession>
<dbReference type="GO" id="GO:0016491">
    <property type="term" value="F:oxidoreductase activity"/>
    <property type="evidence" value="ECO:0007669"/>
    <property type="project" value="InterPro"/>
</dbReference>
<feature type="transmembrane region" description="Helical" evidence="6">
    <location>
        <begin position="7"/>
        <end position="25"/>
    </location>
</feature>
<evidence type="ECO:0000259" key="7">
    <source>
        <dbReference type="PROSITE" id="PS51352"/>
    </source>
</evidence>
<dbReference type="InterPro" id="IPR036249">
    <property type="entry name" value="Thioredoxin-like_sf"/>
</dbReference>
<sequence length="181" mass="20517">MKKNKKWVQIIILGIVLIIGVFTIVNNLTSADDKKYPVEGSKAPDFTLTGLDNKSYKLSDFKGKGVLINFWGTFCPPCKKEMPALQKQYDIWKDKNVEFLEVNLDTSRVTVQNFVDQYNLNLPILLDNEEKVRKQYGVVEYPTTFFVKPDGTVMKIHKGEMDEAFIADTLKKLTDGTGGGQ</sequence>
<dbReference type="GO" id="GO:0017004">
    <property type="term" value="P:cytochrome complex assembly"/>
    <property type="evidence" value="ECO:0007669"/>
    <property type="project" value="UniProtKB-KW"/>
</dbReference>
<evidence type="ECO:0000313" key="10">
    <source>
        <dbReference type="Proteomes" id="UP000288943"/>
    </source>
</evidence>
<evidence type="ECO:0000256" key="5">
    <source>
        <dbReference type="ARBA" id="ARBA00023284"/>
    </source>
</evidence>
<dbReference type="NCBIfam" id="NF002854">
    <property type="entry name" value="PRK03147.1"/>
    <property type="match status" value="1"/>
</dbReference>
<dbReference type="PANTHER" id="PTHR42852:SF6">
    <property type="entry name" value="THIOL:DISULFIDE INTERCHANGE PROTEIN DSBE"/>
    <property type="match status" value="1"/>
</dbReference>
<keyword evidence="6" id="KW-0472">Membrane</keyword>
<dbReference type="GO" id="GO:0030313">
    <property type="term" value="C:cell envelope"/>
    <property type="evidence" value="ECO:0007669"/>
    <property type="project" value="UniProtKB-SubCell"/>
</dbReference>
<dbReference type="SUPFAM" id="SSF52833">
    <property type="entry name" value="Thioredoxin-like"/>
    <property type="match status" value="1"/>
</dbReference>
<reference evidence="9 10" key="1">
    <citation type="submission" date="2018-01" db="EMBL/GenBank/DDBJ databases">
        <title>The whole genome sequencing and assembly of Paenibacillus chitinolyticus KCCM 41400 strain.</title>
        <authorList>
            <person name="Kim J.-Y."/>
            <person name="Park M.-K."/>
            <person name="Lee Y.-J."/>
            <person name="Yi H."/>
            <person name="Bahn Y.-S."/>
            <person name="Kim J.F."/>
            <person name="Lee D.-W."/>
        </authorList>
    </citation>
    <scope>NUCLEOTIDE SEQUENCE [LARGE SCALE GENOMIC DNA]</scope>
    <source>
        <strain evidence="9 10">KCCM 41400</strain>
    </source>
</reference>
<proteinExistence type="predicted"/>
<keyword evidence="6" id="KW-0812">Transmembrane</keyword>
<dbReference type="EMBL" id="JAMDMJ010000001">
    <property type="protein sequence ID" value="MCY9594483.1"/>
    <property type="molecule type" value="Genomic_DNA"/>
</dbReference>
<evidence type="ECO:0000256" key="2">
    <source>
        <dbReference type="ARBA" id="ARBA00022748"/>
    </source>
</evidence>
<keyword evidence="4" id="KW-1015">Disulfide bond</keyword>
<dbReference type="GO" id="GO:0016209">
    <property type="term" value="F:antioxidant activity"/>
    <property type="evidence" value="ECO:0007669"/>
    <property type="project" value="InterPro"/>
</dbReference>
<protein>
    <submittedName>
        <fullName evidence="8 9">Thiol-disulfide oxidoreductase</fullName>
    </submittedName>
</protein>
<gene>
    <name evidence="8" type="primary">resA</name>
    <name evidence="8" type="ORF">M5X16_01645</name>
    <name evidence="9" type="ORF">PC41400_11575</name>
</gene>
<evidence type="ECO:0000256" key="3">
    <source>
        <dbReference type="ARBA" id="ARBA00022968"/>
    </source>
</evidence>
<evidence type="ECO:0000256" key="4">
    <source>
        <dbReference type="ARBA" id="ARBA00023157"/>
    </source>
</evidence>
<dbReference type="Proteomes" id="UP001527202">
    <property type="component" value="Unassembled WGS sequence"/>
</dbReference>
<dbReference type="InterPro" id="IPR013766">
    <property type="entry name" value="Thioredoxin_domain"/>
</dbReference>
<evidence type="ECO:0000256" key="6">
    <source>
        <dbReference type="SAM" id="Phobius"/>
    </source>
</evidence>
<keyword evidence="6" id="KW-1133">Transmembrane helix</keyword>